<dbReference type="AlphaFoldDB" id="A0A2P2CL65"/>
<evidence type="ECO:0000256" key="2">
    <source>
        <dbReference type="SAM" id="Phobius"/>
    </source>
</evidence>
<dbReference type="InterPro" id="IPR052016">
    <property type="entry name" value="Bact_Sigma-Reg"/>
</dbReference>
<dbReference type="InterPro" id="IPR001932">
    <property type="entry name" value="PPM-type_phosphatase-like_dom"/>
</dbReference>
<proteinExistence type="predicted"/>
<evidence type="ECO:0000256" key="1">
    <source>
        <dbReference type="ARBA" id="ARBA00022801"/>
    </source>
</evidence>
<gene>
    <name evidence="4" type="ORF">NOCA150292</name>
</gene>
<feature type="transmembrane region" description="Helical" evidence="2">
    <location>
        <begin position="33"/>
        <end position="55"/>
    </location>
</feature>
<dbReference type="PANTHER" id="PTHR43156">
    <property type="entry name" value="STAGE II SPORULATION PROTEIN E-RELATED"/>
    <property type="match status" value="1"/>
</dbReference>
<dbReference type="Pfam" id="PF07228">
    <property type="entry name" value="SpoIIE"/>
    <property type="match status" value="1"/>
</dbReference>
<keyword evidence="1" id="KW-0378">Hydrolase</keyword>
<evidence type="ECO:0000313" key="4">
    <source>
        <dbReference type="EMBL" id="CUR61992.1"/>
    </source>
</evidence>
<feature type="transmembrane region" description="Helical" evidence="2">
    <location>
        <begin position="61"/>
        <end position="90"/>
    </location>
</feature>
<organism evidence="4">
    <name type="scientific">metagenome</name>
    <dbReference type="NCBI Taxonomy" id="256318"/>
    <lineage>
        <taxon>unclassified sequences</taxon>
        <taxon>metagenomes</taxon>
    </lineage>
</organism>
<accession>A0A2P2CL65</accession>
<name>A0A2P2CL65_9ZZZZ</name>
<evidence type="ECO:0000259" key="3">
    <source>
        <dbReference type="SMART" id="SM00331"/>
    </source>
</evidence>
<dbReference type="Gene3D" id="3.60.40.10">
    <property type="entry name" value="PPM-type phosphatase domain"/>
    <property type="match status" value="1"/>
</dbReference>
<protein>
    <submittedName>
        <fullName evidence="4">Serine phosphatase</fullName>
    </submittedName>
</protein>
<feature type="domain" description="PPM-type phosphatase" evidence="3">
    <location>
        <begin position="160"/>
        <end position="365"/>
    </location>
</feature>
<feature type="transmembrane region" description="Helical" evidence="2">
    <location>
        <begin position="102"/>
        <end position="120"/>
    </location>
</feature>
<keyword evidence="2" id="KW-1133">Transmembrane helix</keyword>
<dbReference type="GO" id="GO:0016791">
    <property type="term" value="F:phosphatase activity"/>
    <property type="evidence" value="ECO:0007669"/>
    <property type="project" value="TreeGrafter"/>
</dbReference>
<dbReference type="EMBL" id="CZKB01000025">
    <property type="protein sequence ID" value="CUR61992.1"/>
    <property type="molecule type" value="Genomic_DNA"/>
</dbReference>
<keyword evidence="2" id="KW-0472">Membrane</keyword>
<keyword evidence="2" id="KW-0812">Transmembrane</keyword>
<sequence>MSSARGSMVRGFSSYVQQRVDGWRTGSRGSQMFLLSLLIGMVLLSMTPVLVAGTAVPVSLWFLYLMLGVMLLRFGPLLVLTPCVIAAAVWSSVESGLVGERAVLGLLILSLGAVLVLYQSSRQRSGLPMALSEAVLTQLRDRLQRQGVVPPLPVGWRSQSATITANGPSYAGDFLVADLRDGRWLEMALVDVCGKGTSVGPQALQFAGALGGLIGALPPGELMAAANHFLLRQESDESLATAVHLKVDLVTGDYTITSAGHPPALHWHLGQRGWTVDNARGMALGVIAEADFSPSRGRLQPGEALMFYTDGVIETSDRDLDDGIDWLRDQALQAVDARGFNGMPKRVLKKVPRGDDDRALLLLERLPLTSPERETSGHAGLVG</sequence>
<reference evidence="4" key="1">
    <citation type="submission" date="2015-08" db="EMBL/GenBank/DDBJ databases">
        <authorList>
            <person name="Babu N.S."/>
            <person name="Beckwith C.J."/>
            <person name="Beseler K.G."/>
            <person name="Brison A."/>
            <person name="Carone J.V."/>
            <person name="Caskin T.P."/>
            <person name="Diamond M."/>
            <person name="Durham M.E."/>
            <person name="Foxe J.M."/>
            <person name="Go M."/>
            <person name="Henderson B.A."/>
            <person name="Jones I.B."/>
            <person name="McGettigan J.A."/>
            <person name="Micheletti S.J."/>
            <person name="Nasrallah M.E."/>
            <person name="Ortiz D."/>
            <person name="Piller C.R."/>
            <person name="Privatt S.R."/>
            <person name="Schneider S.L."/>
            <person name="Sharp S."/>
            <person name="Smith T.C."/>
            <person name="Stanton J.D."/>
            <person name="Ullery H.E."/>
            <person name="Wilson R.J."/>
            <person name="Serrano M.G."/>
            <person name="Buck G."/>
            <person name="Lee V."/>
            <person name="Wang Y."/>
            <person name="Carvalho R."/>
            <person name="Voegtly L."/>
            <person name="Shi R."/>
            <person name="Duckworth R."/>
            <person name="Johnson A."/>
            <person name="Loviza R."/>
            <person name="Walstead R."/>
            <person name="Shah Z."/>
            <person name="Kiflezghi M."/>
            <person name="Wade K."/>
            <person name="Ball S.L."/>
            <person name="Bradley K.W."/>
            <person name="Asai D.J."/>
            <person name="Bowman C.A."/>
            <person name="Russell D.A."/>
            <person name="Pope W.H."/>
            <person name="Jacobs-Sera D."/>
            <person name="Hendrix R.W."/>
            <person name="Hatfull G.F."/>
        </authorList>
    </citation>
    <scope>NUCLEOTIDE SEQUENCE</scope>
</reference>
<dbReference type="PANTHER" id="PTHR43156:SF2">
    <property type="entry name" value="STAGE II SPORULATION PROTEIN E"/>
    <property type="match status" value="1"/>
</dbReference>
<dbReference type="InterPro" id="IPR036457">
    <property type="entry name" value="PPM-type-like_dom_sf"/>
</dbReference>
<dbReference type="SMART" id="SM00331">
    <property type="entry name" value="PP2C_SIG"/>
    <property type="match status" value="1"/>
</dbReference>